<dbReference type="Proteomes" id="UP000241769">
    <property type="component" value="Unassembled WGS sequence"/>
</dbReference>
<dbReference type="InParanoid" id="A0A2P6N730"/>
<dbReference type="Gene3D" id="3.40.50.410">
    <property type="entry name" value="von Willebrand factor, type A domain"/>
    <property type="match status" value="1"/>
</dbReference>
<protein>
    <recommendedName>
        <fullName evidence="14">ATP-dependent DNA helicase II subunit 2</fullName>
        <ecNumber evidence="14">3.6.4.12</ecNumber>
    </recommendedName>
</protein>
<evidence type="ECO:0000256" key="10">
    <source>
        <dbReference type="ARBA" id="ARBA00023125"/>
    </source>
</evidence>
<keyword evidence="17" id="KW-1185">Reference proteome</keyword>
<evidence type="ECO:0000256" key="5">
    <source>
        <dbReference type="ARBA" id="ARBA00022741"/>
    </source>
</evidence>
<dbReference type="GO" id="GO:0006303">
    <property type="term" value="P:double-strand break repair via nonhomologous end joining"/>
    <property type="evidence" value="ECO:0007669"/>
    <property type="project" value="InterPro"/>
</dbReference>
<dbReference type="PIRSF" id="PIRSF016570">
    <property type="entry name" value="Ku80"/>
    <property type="match status" value="1"/>
</dbReference>
<keyword evidence="9 14" id="KW-0067">ATP-binding</keyword>
<comment type="subcellular location">
    <subcellularLocation>
        <location evidence="2">Chromosome</location>
    </subcellularLocation>
    <subcellularLocation>
        <location evidence="1 14">Nucleus</location>
    </subcellularLocation>
</comment>
<dbReference type="GO" id="GO:0003678">
    <property type="term" value="F:DNA helicase activity"/>
    <property type="evidence" value="ECO:0007669"/>
    <property type="project" value="UniProtKB-EC"/>
</dbReference>
<dbReference type="InterPro" id="IPR005161">
    <property type="entry name" value="Ku_N"/>
</dbReference>
<dbReference type="AlphaFoldDB" id="A0A2P6N730"/>
<dbReference type="SUPFAM" id="SSF100939">
    <property type="entry name" value="SPOC domain-like"/>
    <property type="match status" value="1"/>
</dbReference>
<evidence type="ECO:0000256" key="14">
    <source>
        <dbReference type="PIRNR" id="PIRNR016570"/>
    </source>
</evidence>
<keyword evidence="7 14" id="KW-0378">Hydrolase</keyword>
<dbReference type="PANTHER" id="PTHR12604:SF4">
    <property type="entry name" value="X-RAY REPAIR CROSS-COMPLEMENTING PROTEIN 5"/>
    <property type="match status" value="1"/>
</dbReference>
<evidence type="ECO:0000256" key="6">
    <source>
        <dbReference type="ARBA" id="ARBA00022763"/>
    </source>
</evidence>
<dbReference type="GO" id="GO:0000723">
    <property type="term" value="P:telomere maintenance"/>
    <property type="evidence" value="ECO:0007669"/>
    <property type="project" value="InterPro"/>
</dbReference>
<evidence type="ECO:0000256" key="1">
    <source>
        <dbReference type="ARBA" id="ARBA00004123"/>
    </source>
</evidence>
<keyword evidence="5 14" id="KW-0547">Nucleotide-binding</keyword>
<dbReference type="STRING" id="1890364.A0A2P6N730"/>
<keyword evidence="4" id="KW-0158">Chromosome</keyword>
<dbReference type="SMART" id="SM00559">
    <property type="entry name" value="Ku78"/>
    <property type="match status" value="1"/>
</dbReference>
<accession>A0A2P6N730</accession>
<dbReference type="GO" id="GO:0006310">
    <property type="term" value="P:DNA recombination"/>
    <property type="evidence" value="ECO:0007669"/>
    <property type="project" value="UniProtKB-KW"/>
</dbReference>
<dbReference type="GO" id="GO:0003690">
    <property type="term" value="F:double-stranded DNA binding"/>
    <property type="evidence" value="ECO:0007669"/>
    <property type="project" value="TreeGrafter"/>
</dbReference>
<dbReference type="FunFam" id="1.10.1600.10:FF:000002">
    <property type="entry name" value="X-ray repair cross-complementing protein 5"/>
    <property type="match status" value="1"/>
</dbReference>
<comment type="similarity">
    <text evidence="3 14">Belongs to the ku80 family.</text>
</comment>
<evidence type="ECO:0000256" key="12">
    <source>
        <dbReference type="ARBA" id="ARBA00023204"/>
    </source>
</evidence>
<dbReference type="GO" id="GO:0005694">
    <property type="term" value="C:chromosome"/>
    <property type="evidence" value="ECO:0007669"/>
    <property type="project" value="UniProtKB-SubCell"/>
</dbReference>
<dbReference type="GO" id="GO:0016887">
    <property type="term" value="F:ATP hydrolysis activity"/>
    <property type="evidence" value="ECO:0007669"/>
    <property type="project" value="RHEA"/>
</dbReference>
<dbReference type="GO" id="GO:0043564">
    <property type="term" value="C:Ku70:Ku80 complex"/>
    <property type="evidence" value="ECO:0007669"/>
    <property type="project" value="InterPro"/>
</dbReference>
<dbReference type="GO" id="GO:0042162">
    <property type="term" value="F:telomeric DNA binding"/>
    <property type="evidence" value="ECO:0007669"/>
    <property type="project" value="InterPro"/>
</dbReference>
<dbReference type="InterPro" id="IPR006164">
    <property type="entry name" value="DNA_bd_Ku70/Ku80"/>
</dbReference>
<dbReference type="InterPro" id="IPR036494">
    <property type="entry name" value="Ku_C_sf"/>
</dbReference>
<dbReference type="FunCoup" id="A0A2P6N730">
    <property type="interactions" value="945"/>
</dbReference>
<sequence length="721" mass="80710">MASAPKEAVVIILDVGASTTDSGFQSSIDAVRLLARQKVMFGSKDEIGIVLFGCKETKNELNESEGGYEHVQVLKSIGFPDVSMLKSIQEIERGGDQGDLLDALVVGMDMLMKKQQADPKKKYQKRMFVVTTAGDPISMDGMTDIVETFNKIDAKLNVIGIDFDEPDEEGKVDPSPDKSELKVENEAFIRDLTKRLNGVIVPVTQAIEMMSYFRSKGDLEISPKIKINVWSFLKTKHVTLPTMEKISTVSIESAGVGGESKAIREVTFYSATDIDKEMQVPAEERIKGYKYGKTLVPFAKVDESTMKYEADSCLKVIGFTSSKNVPRYHFISTAEQMIANPEDPVAQKALSAIIHALVETDSVAIVRYVKRARSAPHLAVLSPSIKLGAEFLYLNMLPFSEDLRQYTFSSLAPEKARKAYVPSEEQVKAMDDFIDSMDLMKAASDEQGNKMEALKPKHVYNPVLQQFYQAVEKRALDSTAEIPPLHPVIEKYLNPDPSILETAEPALKKLKAEFPLEKNEKMEAKKRVFWQDNIAENLVQLDSYLPDEESKRKKDGKAITLDEILSKGVTEVGSVRPVEDFKEMLARRDVDLIQLAMEGMKSRIIQQVTDSIMTQLYPKAFDCLLTFREAAIQEEESEYFNKSLREMRTAFEGRRRDDFWKLIVERKISLITSEEAEDSEVSLTEAQQFLAGPVVSQESAGELYGAIWATQKAAGPVGMEQ</sequence>
<dbReference type="PANTHER" id="PTHR12604">
    <property type="entry name" value="KU AUTOANTIGEN DNA HELICASE"/>
    <property type="match status" value="1"/>
</dbReference>
<keyword evidence="8 14" id="KW-0347">Helicase</keyword>
<evidence type="ECO:0000256" key="3">
    <source>
        <dbReference type="ARBA" id="ARBA00007726"/>
    </source>
</evidence>
<dbReference type="InterPro" id="IPR036465">
    <property type="entry name" value="vWFA_dom_sf"/>
</dbReference>
<dbReference type="PROSITE" id="PS50234">
    <property type="entry name" value="VWFA"/>
    <property type="match status" value="1"/>
</dbReference>
<evidence type="ECO:0000256" key="7">
    <source>
        <dbReference type="ARBA" id="ARBA00022801"/>
    </source>
</evidence>
<dbReference type="InterPro" id="IPR005160">
    <property type="entry name" value="Ku_C"/>
</dbReference>
<evidence type="ECO:0000259" key="15">
    <source>
        <dbReference type="PROSITE" id="PS50234"/>
    </source>
</evidence>
<dbReference type="Pfam" id="PF03731">
    <property type="entry name" value="Ku_N"/>
    <property type="match status" value="1"/>
</dbReference>
<keyword evidence="11 14" id="KW-0233">DNA recombination</keyword>
<dbReference type="EC" id="3.6.4.12" evidence="14"/>
<keyword evidence="12 14" id="KW-0234">DNA repair</keyword>
<feature type="domain" description="VWFA" evidence="15">
    <location>
        <begin position="8"/>
        <end position="207"/>
    </location>
</feature>
<dbReference type="Gene3D" id="2.40.290.10">
    <property type="match status" value="1"/>
</dbReference>
<dbReference type="SUPFAM" id="SSF53300">
    <property type="entry name" value="vWA-like"/>
    <property type="match status" value="1"/>
</dbReference>
<keyword evidence="10 14" id="KW-0238">DNA-binding</keyword>
<evidence type="ECO:0000313" key="16">
    <source>
        <dbReference type="EMBL" id="PRP79754.1"/>
    </source>
</evidence>
<dbReference type="InterPro" id="IPR016194">
    <property type="entry name" value="SPOC-like_C_dom_sf"/>
</dbReference>
<comment type="catalytic activity">
    <reaction evidence="14">
        <text>ATP + H2O = ADP + phosphate + H(+)</text>
        <dbReference type="Rhea" id="RHEA:13065"/>
        <dbReference type="ChEBI" id="CHEBI:15377"/>
        <dbReference type="ChEBI" id="CHEBI:15378"/>
        <dbReference type="ChEBI" id="CHEBI:30616"/>
        <dbReference type="ChEBI" id="CHEBI:43474"/>
        <dbReference type="ChEBI" id="CHEBI:456216"/>
        <dbReference type="EC" id="3.6.4.12"/>
    </reaction>
</comment>
<dbReference type="InterPro" id="IPR014893">
    <property type="entry name" value="Ku_PK_bind"/>
</dbReference>
<dbReference type="GO" id="GO:0003684">
    <property type="term" value="F:damaged DNA binding"/>
    <property type="evidence" value="ECO:0007669"/>
    <property type="project" value="InterPro"/>
</dbReference>
<evidence type="ECO:0000256" key="11">
    <source>
        <dbReference type="ARBA" id="ARBA00023172"/>
    </source>
</evidence>
<organism evidence="16 17">
    <name type="scientific">Planoprotostelium fungivorum</name>
    <dbReference type="NCBI Taxonomy" id="1890364"/>
    <lineage>
        <taxon>Eukaryota</taxon>
        <taxon>Amoebozoa</taxon>
        <taxon>Evosea</taxon>
        <taxon>Variosea</taxon>
        <taxon>Cavosteliida</taxon>
        <taxon>Cavosteliaceae</taxon>
        <taxon>Planoprotostelium</taxon>
    </lineage>
</organism>
<dbReference type="Pfam" id="PF08785">
    <property type="entry name" value="Ku_PK_bind"/>
    <property type="match status" value="1"/>
</dbReference>
<dbReference type="Gene3D" id="1.25.40.240">
    <property type="entry name" value="Ku, C-terminal domain"/>
    <property type="match status" value="1"/>
</dbReference>
<dbReference type="OrthoDB" id="30826at2759"/>
<dbReference type="InterPro" id="IPR002035">
    <property type="entry name" value="VWF_A"/>
</dbReference>
<proteinExistence type="inferred from homology"/>
<gene>
    <name evidence="16" type="ORF">PROFUN_12616</name>
</gene>
<evidence type="ECO:0000313" key="17">
    <source>
        <dbReference type="Proteomes" id="UP000241769"/>
    </source>
</evidence>
<dbReference type="Pfam" id="PF02735">
    <property type="entry name" value="Ku"/>
    <property type="match status" value="1"/>
</dbReference>
<evidence type="ECO:0000256" key="13">
    <source>
        <dbReference type="ARBA" id="ARBA00023242"/>
    </source>
</evidence>
<dbReference type="SUPFAM" id="SSF101420">
    <property type="entry name" value="C-terminal domain of Ku80"/>
    <property type="match status" value="1"/>
</dbReference>
<evidence type="ECO:0000256" key="8">
    <source>
        <dbReference type="ARBA" id="ARBA00022806"/>
    </source>
</evidence>
<keyword evidence="13 14" id="KW-0539">Nucleus</keyword>
<dbReference type="EMBL" id="MDYQ01000172">
    <property type="protein sequence ID" value="PRP79754.1"/>
    <property type="molecule type" value="Genomic_DNA"/>
</dbReference>
<comment type="function">
    <text evidence="14">Single-stranded DNA-dependent ATP-dependent helicase.</text>
</comment>
<evidence type="ECO:0000256" key="2">
    <source>
        <dbReference type="ARBA" id="ARBA00004286"/>
    </source>
</evidence>
<dbReference type="Gene3D" id="1.10.1600.10">
    <property type="match status" value="1"/>
</dbReference>
<dbReference type="FunFam" id="1.25.40.240:FF:000001">
    <property type="entry name" value="X-ray repair cross-complementing protein 5"/>
    <property type="match status" value="1"/>
</dbReference>
<dbReference type="InterPro" id="IPR024193">
    <property type="entry name" value="Ku80"/>
</dbReference>
<dbReference type="GO" id="GO:0005524">
    <property type="term" value="F:ATP binding"/>
    <property type="evidence" value="ECO:0007669"/>
    <property type="project" value="UniProtKB-UniRule"/>
</dbReference>
<comment type="caution">
    <text evidence="16">The sequence shown here is derived from an EMBL/GenBank/DDBJ whole genome shotgun (WGS) entry which is preliminary data.</text>
</comment>
<name>A0A2P6N730_9EUKA</name>
<evidence type="ECO:0000256" key="9">
    <source>
        <dbReference type="ARBA" id="ARBA00022840"/>
    </source>
</evidence>
<keyword evidence="6 14" id="KW-0227">DNA damage</keyword>
<dbReference type="CDD" id="cd00873">
    <property type="entry name" value="KU80"/>
    <property type="match status" value="1"/>
</dbReference>
<reference evidence="16 17" key="1">
    <citation type="journal article" date="2018" name="Genome Biol. Evol.">
        <title>Multiple Roots of Fruiting Body Formation in Amoebozoa.</title>
        <authorList>
            <person name="Hillmann F."/>
            <person name="Forbes G."/>
            <person name="Novohradska S."/>
            <person name="Ferling I."/>
            <person name="Riege K."/>
            <person name="Groth M."/>
            <person name="Westermann M."/>
            <person name="Marz M."/>
            <person name="Spaller T."/>
            <person name="Winckler T."/>
            <person name="Schaap P."/>
            <person name="Glockner G."/>
        </authorList>
    </citation>
    <scope>NUCLEOTIDE SEQUENCE [LARGE SCALE GENOMIC DNA]</scope>
    <source>
        <strain evidence="16 17">Jena</strain>
    </source>
</reference>
<evidence type="ECO:0000256" key="4">
    <source>
        <dbReference type="ARBA" id="ARBA00022454"/>
    </source>
</evidence>
<dbReference type="Pfam" id="PF03730">
    <property type="entry name" value="Ku_C"/>
    <property type="match status" value="1"/>
</dbReference>